<organism evidence="2 3">
    <name type="scientific">Toxocara canis</name>
    <name type="common">Canine roundworm</name>
    <dbReference type="NCBI Taxonomy" id="6265"/>
    <lineage>
        <taxon>Eukaryota</taxon>
        <taxon>Metazoa</taxon>
        <taxon>Ecdysozoa</taxon>
        <taxon>Nematoda</taxon>
        <taxon>Chromadorea</taxon>
        <taxon>Rhabditida</taxon>
        <taxon>Spirurina</taxon>
        <taxon>Ascaridomorpha</taxon>
        <taxon>Ascaridoidea</taxon>
        <taxon>Toxocaridae</taxon>
        <taxon>Toxocara</taxon>
    </lineage>
</organism>
<dbReference type="Proteomes" id="UP000050794">
    <property type="component" value="Unassembled WGS sequence"/>
</dbReference>
<gene>
    <name evidence="1" type="ORF">TCNE_LOCUS15237</name>
</gene>
<protein>
    <submittedName>
        <fullName evidence="3">Reverse transcriptase domain-containing protein</fullName>
    </submittedName>
</protein>
<dbReference type="EMBL" id="UYWY01022720">
    <property type="protein sequence ID" value="VDM46558.1"/>
    <property type="molecule type" value="Genomic_DNA"/>
</dbReference>
<dbReference type="AlphaFoldDB" id="A0A183V3B7"/>
<dbReference type="WBParaSite" id="TCNE_0001523801-mRNA-1">
    <property type="protein sequence ID" value="TCNE_0001523801-mRNA-1"/>
    <property type="gene ID" value="TCNE_0001523801"/>
</dbReference>
<name>A0A183V3B7_TOXCA</name>
<reference evidence="1 2" key="2">
    <citation type="submission" date="2018-11" db="EMBL/GenBank/DDBJ databases">
        <authorList>
            <consortium name="Pathogen Informatics"/>
        </authorList>
    </citation>
    <scope>NUCLEOTIDE SEQUENCE [LARGE SCALE GENOMIC DNA]</scope>
</reference>
<evidence type="ECO:0000313" key="2">
    <source>
        <dbReference type="Proteomes" id="UP000050794"/>
    </source>
</evidence>
<reference evidence="3" key="1">
    <citation type="submission" date="2016-06" db="UniProtKB">
        <authorList>
            <consortium name="WormBaseParasite"/>
        </authorList>
    </citation>
    <scope>IDENTIFICATION</scope>
</reference>
<accession>A0A183V3B7</accession>
<evidence type="ECO:0000313" key="1">
    <source>
        <dbReference type="EMBL" id="VDM46558.1"/>
    </source>
</evidence>
<sequence length="96" mass="10806">MEERSPKSATKKEVQIVRKLIVMRNLAVYWNELSTLISDLTDQNEIKCLMQTGMAMNGGKCSGYKYDLVHNKLHRDTRVGCTVVTSGKFVVPTEVA</sequence>
<evidence type="ECO:0000313" key="3">
    <source>
        <dbReference type="WBParaSite" id="TCNE_0001523801-mRNA-1"/>
    </source>
</evidence>
<proteinExistence type="predicted"/>
<keyword evidence="2" id="KW-1185">Reference proteome</keyword>